<gene>
    <name evidence="2" type="ORF">HD597_012901</name>
</gene>
<keyword evidence="3" id="KW-1185">Reference proteome</keyword>
<sequence>MVSRRHDAARVFEVLPYPDTATGRQFLVHQDGSVIRGRHTGGNLAEQASWALASASGYALWFRRWRPYFLGIRNRAADPLLYQFAPDLTGLQPYEADAPAMVWAGHEVMTAIGDPRNQPAAFFDPHTAALYDRVITHLQQASTTAAADVGPAPFPLTRTGDARARSHQE</sequence>
<evidence type="ECO:0000256" key="1">
    <source>
        <dbReference type="SAM" id="MobiDB-lite"/>
    </source>
</evidence>
<reference evidence="2" key="1">
    <citation type="submission" date="2022-06" db="EMBL/GenBank/DDBJ databases">
        <title>Sequencing the genomes of 1000 actinobacteria strains.</title>
        <authorList>
            <person name="Klenk H.-P."/>
        </authorList>
    </citation>
    <scope>NUCLEOTIDE SEQUENCE</scope>
    <source>
        <strain evidence="2">DSM 46694</strain>
    </source>
</reference>
<protein>
    <submittedName>
        <fullName evidence="2">Uncharacterized protein</fullName>
    </submittedName>
</protein>
<dbReference type="AlphaFoldDB" id="A0A9X2K9I5"/>
<evidence type="ECO:0000313" key="2">
    <source>
        <dbReference type="EMBL" id="MCP2365797.1"/>
    </source>
</evidence>
<accession>A0A9X2K9I5</accession>
<name>A0A9X2K9I5_9ACTN</name>
<feature type="compositionally biased region" description="Basic and acidic residues" evidence="1">
    <location>
        <begin position="160"/>
        <end position="169"/>
    </location>
</feature>
<dbReference type="EMBL" id="JAMZEB010000004">
    <property type="protein sequence ID" value="MCP2365797.1"/>
    <property type="molecule type" value="Genomic_DNA"/>
</dbReference>
<dbReference type="Proteomes" id="UP001139648">
    <property type="component" value="Unassembled WGS sequence"/>
</dbReference>
<comment type="caution">
    <text evidence="2">The sequence shown here is derived from an EMBL/GenBank/DDBJ whole genome shotgun (WGS) entry which is preliminary data.</text>
</comment>
<dbReference type="RefSeq" id="WP_253760342.1">
    <property type="nucleotide sequence ID" value="NZ_BAABKA010000019.1"/>
</dbReference>
<feature type="region of interest" description="Disordered" evidence="1">
    <location>
        <begin position="149"/>
        <end position="169"/>
    </location>
</feature>
<evidence type="ECO:0000313" key="3">
    <source>
        <dbReference type="Proteomes" id="UP001139648"/>
    </source>
</evidence>
<organism evidence="2 3">
    <name type="scientific">Nonomuraea thailandensis</name>
    <dbReference type="NCBI Taxonomy" id="1188745"/>
    <lineage>
        <taxon>Bacteria</taxon>
        <taxon>Bacillati</taxon>
        <taxon>Actinomycetota</taxon>
        <taxon>Actinomycetes</taxon>
        <taxon>Streptosporangiales</taxon>
        <taxon>Streptosporangiaceae</taxon>
        <taxon>Nonomuraea</taxon>
    </lineage>
</organism>
<proteinExistence type="predicted"/>